<reference evidence="4" key="1">
    <citation type="journal article" date="2018" name="Genome Biol.">
        <title>SKESA: strategic k-mer extension for scrupulous assemblies.</title>
        <authorList>
            <person name="Souvorov A."/>
            <person name="Agarwala R."/>
            <person name="Lipman D.J."/>
        </authorList>
    </citation>
    <scope>NUCLEOTIDE SEQUENCE</scope>
    <source>
        <strain evidence="4">MA.CK_97/00011857</strain>
    </source>
</reference>
<accession>A0A756YGB8</accession>
<gene>
    <name evidence="4" type="ORF">G8S59_004008</name>
</gene>
<evidence type="ECO:0000256" key="1">
    <source>
        <dbReference type="ARBA" id="ARBA00022729"/>
    </source>
</evidence>
<evidence type="ECO:0000313" key="4">
    <source>
        <dbReference type="EMBL" id="HAG0390712.1"/>
    </source>
</evidence>
<evidence type="ECO:0000259" key="3">
    <source>
        <dbReference type="Pfam" id="PF16967"/>
    </source>
</evidence>
<evidence type="ECO:0008006" key="5">
    <source>
        <dbReference type="Google" id="ProtNLM"/>
    </source>
</evidence>
<proteinExistence type="predicted"/>
<dbReference type="Pfam" id="PF15976">
    <property type="entry name" value="CooC_C"/>
    <property type="match status" value="1"/>
</dbReference>
<feature type="domain" description="Pilus assembly protein E-set like" evidence="3">
    <location>
        <begin position="270"/>
        <end position="335"/>
    </location>
</feature>
<keyword evidence="1" id="KW-0732">Signal</keyword>
<feature type="domain" description="Pilus assembly protein C-terminal" evidence="2">
    <location>
        <begin position="740"/>
        <end position="830"/>
    </location>
</feature>
<dbReference type="AlphaFoldDB" id="A0A756YGB8"/>
<evidence type="ECO:0000259" key="2">
    <source>
        <dbReference type="Pfam" id="PF15976"/>
    </source>
</evidence>
<dbReference type="Pfam" id="PF16967">
    <property type="entry name" value="TcfC"/>
    <property type="match status" value="1"/>
</dbReference>
<reference evidence="4" key="2">
    <citation type="submission" date="2020-02" db="EMBL/GenBank/DDBJ databases">
        <authorList>
            <consortium name="NCBI Pathogen Detection Project"/>
        </authorList>
    </citation>
    <scope>NUCLEOTIDE SEQUENCE</scope>
    <source>
        <strain evidence="4">MA.CK_97/00011857</strain>
    </source>
</reference>
<name>A0A756YGB8_SALER</name>
<dbReference type="EMBL" id="DAAXCJ010000012">
    <property type="protein sequence ID" value="HAG0390712.1"/>
    <property type="molecule type" value="Genomic_DNA"/>
</dbReference>
<organism evidence="4">
    <name type="scientific">Salmonella enterica</name>
    <name type="common">Salmonella choleraesuis</name>
    <dbReference type="NCBI Taxonomy" id="28901"/>
    <lineage>
        <taxon>Bacteria</taxon>
        <taxon>Pseudomonadati</taxon>
        <taxon>Pseudomonadota</taxon>
        <taxon>Gammaproteobacteria</taxon>
        <taxon>Enterobacterales</taxon>
        <taxon>Enterobacteriaceae</taxon>
        <taxon>Salmonella</taxon>
    </lineage>
</organism>
<sequence length="854" mass="95232">MLGKELKQLSISVLATVITTILSPTYAKSVPAGFEALSLGHDEFLSVILNGKSIGLFKTFVTPESLTFKEPDNLFNKLPLENIGDDVRDKIRYNLSLPKPRHEEFFQLSSKNDMAVIYNEQEQSVVLLVNPDWIKSKKNKFLYPSYNSQKALVGNQDLAFSYSSQMKSLGGNGYLAQGVSDKGYLKGDWSFFKNTGPQISSSSFQIRNLYLREDINPEVYIQAGRMDTVSLNSKMGSDFSLPLLPISQIEGVRMGTTKAYINTETDESNMTPLTVMLSQSARVDVYKGKQLLGSYYLESGLHEINTKHFPAGAYQVTIKVYKNGCFVRQENQFVENSDMSLPGTGQLQWFAQAGTESDNFYNNTEKSHSGNIALGGQLGLSRKLSLTTAIMKREQSNVQSENDLSFSLPTSVGVLLFKAGYLNQGKRGLADTEQVNWNSGSSSFVFSRYHALCDRNSGGCHNNNYNISASTRFWEWSATLGYSLSHSTWLEESDKQSVNMPYRHRYDYSNSSALLTLSTSFNYNSWSIWPRMGFFTKNSGSNRNRENGIFINISLSKSVQTTSNTIHNTAVVQDYQQHSNDNRISLRQRWAWREHDYHSVEANLSGGKNSQDILFNGEWDNSLGNRSMSVEYGRMNDFSYKNMNGHYDSSFAISSSGMVLGGGGSALSGVIVDAHNEIKGNDADTSAKINSSQGISYLRKGKLFVPAMEYMYDYIDIEDASPYSSKRFSRGIGKYDFFLLPGHILLNKLEAVSDYIYVGRLQVKGGGSLAGGHLLNADVPDISSDGSFIAEFNSAPDTLYVLRDGQFYNCPVKYKKTFNGIRQGGVITCQNIDMVTLPSDISSSDRVHYLTEIN</sequence>
<comment type="caution">
    <text evidence="4">The sequence shown here is derived from an EMBL/GenBank/DDBJ whole genome shotgun (WGS) entry which is preliminary data.</text>
</comment>
<dbReference type="InterPro" id="IPR032636">
    <property type="entry name" value="Pilus_assem_E-set-like_dom"/>
</dbReference>
<dbReference type="InterPro" id="IPR031917">
    <property type="entry name" value="Pilus_assem_C"/>
</dbReference>
<protein>
    <recommendedName>
        <fullName evidence="5">Fimbrial biogenesis outer membrane usher protein</fullName>
    </recommendedName>
</protein>